<dbReference type="InterPro" id="IPR004839">
    <property type="entry name" value="Aminotransferase_I/II_large"/>
</dbReference>
<dbReference type="GO" id="GO:0008483">
    <property type="term" value="F:transaminase activity"/>
    <property type="evidence" value="ECO:0007669"/>
    <property type="project" value="TreeGrafter"/>
</dbReference>
<dbReference type="InterPro" id="IPR015422">
    <property type="entry name" value="PyrdxlP-dep_Trfase_small"/>
</dbReference>
<dbReference type="GeneID" id="91098620"/>
<evidence type="ECO:0000259" key="2">
    <source>
        <dbReference type="Pfam" id="PF00155"/>
    </source>
</evidence>
<dbReference type="GO" id="GO:0006520">
    <property type="term" value="P:amino acid metabolic process"/>
    <property type="evidence" value="ECO:0007669"/>
    <property type="project" value="TreeGrafter"/>
</dbReference>
<dbReference type="SUPFAM" id="SSF53383">
    <property type="entry name" value="PLP-dependent transferases"/>
    <property type="match status" value="1"/>
</dbReference>
<dbReference type="Gene3D" id="3.40.640.10">
    <property type="entry name" value="Type I PLP-dependent aspartate aminotransferase-like (Major domain)"/>
    <property type="match status" value="1"/>
</dbReference>
<dbReference type="EMBL" id="CP144108">
    <property type="protein sequence ID" value="WWC92988.1"/>
    <property type="molecule type" value="Genomic_DNA"/>
</dbReference>
<name>A0AAX4K7D0_9TREE</name>
<feature type="domain" description="Aminotransferase class I/classII large" evidence="2">
    <location>
        <begin position="59"/>
        <end position="289"/>
    </location>
</feature>
<reference evidence="3 4" key="1">
    <citation type="submission" date="2024-01" db="EMBL/GenBank/DDBJ databases">
        <title>Comparative genomics of Cryptococcus and Kwoniella reveals pathogenesis evolution and contrasting modes of karyotype evolution via chromosome fusion or intercentromeric recombination.</title>
        <authorList>
            <person name="Coelho M.A."/>
            <person name="David-Palma M."/>
            <person name="Shea T."/>
            <person name="Bowers K."/>
            <person name="McGinley-Smith S."/>
            <person name="Mohammad A.W."/>
            <person name="Gnirke A."/>
            <person name="Yurkov A.M."/>
            <person name="Nowrousian M."/>
            <person name="Sun S."/>
            <person name="Cuomo C.A."/>
            <person name="Heitman J."/>
        </authorList>
    </citation>
    <scope>NUCLEOTIDE SEQUENCE [LARGE SCALE GENOMIC DNA]</scope>
    <source>
        <strain evidence="3 4">CBS 6074</strain>
    </source>
</reference>
<dbReference type="Pfam" id="PF00155">
    <property type="entry name" value="Aminotran_1_2"/>
    <property type="match status" value="1"/>
</dbReference>
<dbReference type="PANTHER" id="PTHR43795">
    <property type="entry name" value="BIFUNCTIONAL ASPARTATE AMINOTRANSFERASE AND GLUTAMATE/ASPARTATE-PREPHENATE AMINOTRANSFERASE-RELATED"/>
    <property type="match status" value="1"/>
</dbReference>
<organism evidence="3 4">
    <name type="scientific">Kwoniella dendrophila CBS 6074</name>
    <dbReference type="NCBI Taxonomy" id="1295534"/>
    <lineage>
        <taxon>Eukaryota</taxon>
        <taxon>Fungi</taxon>
        <taxon>Dikarya</taxon>
        <taxon>Basidiomycota</taxon>
        <taxon>Agaricomycotina</taxon>
        <taxon>Tremellomycetes</taxon>
        <taxon>Tremellales</taxon>
        <taxon>Cryptococcaceae</taxon>
        <taxon>Kwoniella</taxon>
    </lineage>
</organism>
<protein>
    <recommendedName>
        <fullName evidence="2">Aminotransferase class I/classII large domain-containing protein</fullName>
    </recommendedName>
</protein>
<dbReference type="AlphaFoldDB" id="A0AAX4K7D0"/>
<sequence>MLWIIDIYRTTCLLIALAILSDIEYPALAKVVLAEIPINVDPLSPNVISFLDDRLKASVKRKETPIKAIILCNPHNPIPKCYPKETIEGYIALAKKYKIHLIVDEVFAYTVFPTKDTPNPQPFISVLSLNSYYDVELYDNIHILSGPTKDLGCSGLKSGILISRNDKLLENVRKTMMATPINGITDSSLSELLSNKERLQRLLNKNKVELTKNMDLCANWCKFHKLPYIGANAGVYFILDLSPIALKYGYGADDLAIKLLMKKMISDGVYINPTSLDADPLPCRFRFIVTQRLEILKLALARLEKAFDLDHFEVAV</sequence>
<dbReference type="Proteomes" id="UP001355207">
    <property type="component" value="Chromosome 11"/>
</dbReference>
<proteinExistence type="predicted"/>
<dbReference type="InterPro" id="IPR015424">
    <property type="entry name" value="PyrdxlP-dep_Trfase"/>
</dbReference>
<dbReference type="CDD" id="cd00609">
    <property type="entry name" value="AAT_like"/>
    <property type="match status" value="1"/>
</dbReference>
<dbReference type="PRINTS" id="PR00753">
    <property type="entry name" value="ACCSYNTHASE"/>
</dbReference>
<dbReference type="Gene3D" id="3.90.1150.10">
    <property type="entry name" value="Aspartate Aminotransferase, domain 1"/>
    <property type="match status" value="1"/>
</dbReference>
<dbReference type="InterPro" id="IPR015421">
    <property type="entry name" value="PyrdxlP-dep_Trfase_major"/>
</dbReference>
<dbReference type="PANTHER" id="PTHR43795:SF39">
    <property type="entry name" value="AMINOTRANSFERASE CLASS I_CLASSII DOMAIN-CONTAINING PROTEIN"/>
    <property type="match status" value="1"/>
</dbReference>
<evidence type="ECO:0000313" key="4">
    <source>
        <dbReference type="Proteomes" id="UP001355207"/>
    </source>
</evidence>
<gene>
    <name evidence="3" type="ORF">L201_007952</name>
</gene>
<keyword evidence="1" id="KW-0663">Pyridoxal phosphate</keyword>
<keyword evidence="4" id="KW-1185">Reference proteome</keyword>
<accession>A0AAX4K7D0</accession>
<dbReference type="GO" id="GO:0030170">
    <property type="term" value="F:pyridoxal phosphate binding"/>
    <property type="evidence" value="ECO:0007669"/>
    <property type="project" value="InterPro"/>
</dbReference>
<evidence type="ECO:0000313" key="3">
    <source>
        <dbReference type="EMBL" id="WWC92988.1"/>
    </source>
</evidence>
<evidence type="ECO:0000256" key="1">
    <source>
        <dbReference type="ARBA" id="ARBA00022898"/>
    </source>
</evidence>
<dbReference type="InterPro" id="IPR050478">
    <property type="entry name" value="Ethylene_sulfur-biosynth"/>
</dbReference>
<dbReference type="RefSeq" id="XP_066079750.1">
    <property type="nucleotide sequence ID" value="XM_066223653.1"/>
</dbReference>